<dbReference type="Pfam" id="PF05000">
    <property type="entry name" value="RNA_pol_Rpb1_4"/>
    <property type="match status" value="1"/>
</dbReference>
<dbReference type="KEGG" id="vnx:VNE69_03289"/>
<dbReference type="SMART" id="SM00663">
    <property type="entry name" value="RPOLA_N"/>
    <property type="match status" value="1"/>
</dbReference>
<dbReference type="Gene3D" id="1.10.274.100">
    <property type="entry name" value="RNA polymerase Rpb1, domain 3"/>
    <property type="match status" value="1"/>
</dbReference>
<dbReference type="CDD" id="cd02736">
    <property type="entry name" value="RNAP_III_Rpc1_C"/>
    <property type="match status" value="1"/>
</dbReference>
<dbReference type="Pfam" id="PF04997">
    <property type="entry name" value="RNA_pol_Rpb1_1"/>
    <property type="match status" value="1"/>
</dbReference>
<gene>
    <name evidence="14" type="ORF">VNE69_03289</name>
</gene>
<evidence type="ECO:0000256" key="10">
    <source>
        <dbReference type="ARBA" id="ARBA00023242"/>
    </source>
</evidence>
<dbReference type="GO" id="GO:0006351">
    <property type="term" value="P:DNA-templated transcription"/>
    <property type="evidence" value="ECO:0007669"/>
    <property type="project" value="InterPro"/>
</dbReference>
<organism evidence="14 15">
    <name type="scientific">Vairimorpha necatrix</name>
    <dbReference type="NCBI Taxonomy" id="6039"/>
    <lineage>
        <taxon>Eukaryota</taxon>
        <taxon>Fungi</taxon>
        <taxon>Fungi incertae sedis</taxon>
        <taxon>Microsporidia</taxon>
        <taxon>Nosematidae</taxon>
        <taxon>Vairimorpha</taxon>
    </lineage>
</organism>
<dbReference type="InterPro" id="IPR007081">
    <property type="entry name" value="RNA_pol_Rpb1_5"/>
</dbReference>
<dbReference type="CDD" id="cd02583">
    <property type="entry name" value="RNAP_III_RPC1_N"/>
    <property type="match status" value="1"/>
</dbReference>
<dbReference type="InterPro" id="IPR006592">
    <property type="entry name" value="RNA_pol_N"/>
</dbReference>
<dbReference type="Gene3D" id="6.10.250.2940">
    <property type="match status" value="1"/>
</dbReference>
<dbReference type="Gene3D" id="6.20.50.80">
    <property type="match status" value="1"/>
</dbReference>
<dbReference type="InterPro" id="IPR038120">
    <property type="entry name" value="Rpb1_funnel_sf"/>
</dbReference>
<dbReference type="RefSeq" id="XP_065329223.1">
    <property type="nucleotide sequence ID" value="XM_065473151.1"/>
</dbReference>
<dbReference type="InterPro" id="IPR035697">
    <property type="entry name" value="RNAP_III_RPC1_N"/>
</dbReference>
<evidence type="ECO:0000313" key="14">
    <source>
        <dbReference type="EMBL" id="WUR03078.1"/>
    </source>
</evidence>
<evidence type="ECO:0000256" key="9">
    <source>
        <dbReference type="ARBA" id="ARBA00023163"/>
    </source>
</evidence>
<keyword evidence="15" id="KW-1185">Reference proteome</keyword>
<dbReference type="PANTHER" id="PTHR48446">
    <property type="entry name" value="DNA-DIRECTED RNA POLYMERASE SUBUNIT BETA' N-TERMINAL SECTION"/>
    <property type="match status" value="1"/>
</dbReference>
<dbReference type="InterPro" id="IPR035698">
    <property type="entry name" value="RNAP_III_Rpc1_C"/>
</dbReference>
<dbReference type="Gene3D" id="1.10.132.30">
    <property type="match status" value="1"/>
</dbReference>
<dbReference type="Gene3D" id="3.30.1490.180">
    <property type="entry name" value="RNA polymerase ii"/>
    <property type="match status" value="1"/>
</dbReference>
<evidence type="ECO:0000256" key="1">
    <source>
        <dbReference type="ARBA" id="ARBA00004123"/>
    </source>
</evidence>
<dbReference type="InterPro" id="IPR007080">
    <property type="entry name" value="RNA_pol_Rpb1_1"/>
</dbReference>
<dbReference type="GeneID" id="90540885"/>
<comment type="function">
    <text evidence="12">DNA-dependent RNA polymerase catalyzes the transcription of DNA into RNA using the four ribonucleoside triphosphates as substrates.</text>
</comment>
<dbReference type="InterPro" id="IPR015700">
    <property type="entry name" value="RPC1"/>
</dbReference>
<evidence type="ECO:0000256" key="11">
    <source>
        <dbReference type="ARBA" id="ARBA00048552"/>
    </source>
</evidence>
<dbReference type="GO" id="GO:0003899">
    <property type="term" value="F:DNA-directed RNA polymerase activity"/>
    <property type="evidence" value="ECO:0007669"/>
    <property type="project" value="UniProtKB-EC"/>
</dbReference>
<dbReference type="EMBL" id="CP142728">
    <property type="protein sequence ID" value="WUR03078.1"/>
    <property type="molecule type" value="Genomic_DNA"/>
</dbReference>
<dbReference type="FunFam" id="2.40.40.20:FF:000019">
    <property type="entry name" value="DNA-directed RNA polymerase II subunit RPB1"/>
    <property type="match status" value="1"/>
</dbReference>
<evidence type="ECO:0000256" key="8">
    <source>
        <dbReference type="ARBA" id="ARBA00022842"/>
    </source>
</evidence>
<evidence type="ECO:0000256" key="3">
    <source>
        <dbReference type="ARBA" id="ARBA00022478"/>
    </source>
</evidence>
<keyword evidence="9 12" id="KW-0804">Transcription</keyword>
<name>A0AAX4JAT7_9MICR</name>
<evidence type="ECO:0000256" key="5">
    <source>
        <dbReference type="ARBA" id="ARBA00022695"/>
    </source>
</evidence>
<dbReference type="InterPro" id="IPR000722">
    <property type="entry name" value="RNA_pol_asu"/>
</dbReference>
<evidence type="ECO:0000256" key="12">
    <source>
        <dbReference type="RuleBase" id="RU004279"/>
    </source>
</evidence>
<protein>
    <recommendedName>
        <fullName evidence="12">DNA-directed RNA polymerase subunit</fullName>
        <ecNumber evidence="12">2.7.7.6</ecNumber>
    </recommendedName>
</protein>
<evidence type="ECO:0000256" key="2">
    <source>
        <dbReference type="ARBA" id="ARBA00006460"/>
    </source>
</evidence>
<dbReference type="GO" id="GO:0046872">
    <property type="term" value="F:metal ion binding"/>
    <property type="evidence" value="ECO:0007669"/>
    <property type="project" value="UniProtKB-KW"/>
</dbReference>
<comment type="similarity">
    <text evidence="2 12">Belongs to the RNA polymerase beta' chain family.</text>
</comment>
<dbReference type="InterPro" id="IPR007066">
    <property type="entry name" value="RNA_pol_Rpb1_3"/>
</dbReference>
<keyword evidence="4 12" id="KW-0808">Transferase</keyword>
<dbReference type="GO" id="GO:0005634">
    <property type="term" value="C:nucleus"/>
    <property type="evidence" value="ECO:0007669"/>
    <property type="project" value="UniProtKB-SubCell"/>
</dbReference>
<feature type="domain" description="RNA polymerase N-terminal" evidence="13">
    <location>
        <begin position="219"/>
        <end position="516"/>
    </location>
</feature>
<dbReference type="SUPFAM" id="SSF64484">
    <property type="entry name" value="beta and beta-prime subunits of DNA dependent RNA-polymerase"/>
    <property type="match status" value="1"/>
</dbReference>
<dbReference type="PANTHER" id="PTHR48446:SF1">
    <property type="entry name" value="DNA-DIRECTED RNA POLYMERASE SUBUNIT BETA' N-TERMINAL SECTION"/>
    <property type="match status" value="1"/>
</dbReference>
<comment type="subcellular location">
    <subcellularLocation>
        <location evidence="1">Nucleus</location>
    </subcellularLocation>
</comment>
<evidence type="ECO:0000256" key="6">
    <source>
        <dbReference type="ARBA" id="ARBA00022723"/>
    </source>
</evidence>
<dbReference type="GO" id="GO:0003677">
    <property type="term" value="F:DNA binding"/>
    <property type="evidence" value="ECO:0007669"/>
    <property type="project" value="InterPro"/>
</dbReference>
<dbReference type="Pfam" id="PF04998">
    <property type="entry name" value="RNA_pol_Rpb1_5"/>
    <property type="match status" value="1"/>
</dbReference>
<evidence type="ECO:0000256" key="7">
    <source>
        <dbReference type="ARBA" id="ARBA00022833"/>
    </source>
</evidence>
<dbReference type="InterPro" id="IPR007083">
    <property type="entry name" value="RNA_pol_Rpb1_4"/>
</dbReference>
<evidence type="ECO:0000313" key="15">
    <source>
        <dbReference type="Proteomes" id="UP001334084"/>
    </source>
</evidence>
<sequence>MNRDTNLIKNKINKISFGLLSSQEIEKLSVHSLTSKDLYDVITKSPMSDGPLDRRLGVSNKKDKCLTCNENIVNCLGHFGNIKLILPVYHIGLIKQTLFILSCVCKNCGKILLSEKKKNFYKNLLREIKNKNDQILLLRKINVECKKTTLCLECQTVNGTIKKGTGFKILHEIEKNNGRKDKKNFSKKIEDINPLVALNIFSMIKPEDYEYLGLEDNPEKFIIQNVIVPPACIRPSVGMAERDSTNEDDLTIKISEIIHTNFVLKESIEKGNPVNIINDDWDLLQLQCALMINSDLPQVNVQSQPIKGLVQRLKGKSGRFRCNLSGKRVDFSGRTVISPNPNLTIDQVDVPEYMAKILTIPEKVTKFNKEKLQKLIKNGPLIYPGANYIINNKCKKFLLYGGKEDELLEGDIVERHLTNNDVVLFNRQPSLHRMSIMAHYVNIHKNKTLRFNECVCSPYNADFDGDEMNIHVPQTLEAIAECIELMGVKENIVTARHGEPLIAATQDFITALYLITSKDTFFDRKKFGQLLAHFCRSRIEISPVIVKPVELFTGKQLVEAMIHDSLEDKRLIKEITLNAKNRSFSKWDHTDSFFVVREGKYLFGRIDKNIIGGESKKNSILYLLMTIEKHSSAQMMYNITRVASRYLGEVGFSIGLVDVLPGKNLQIKKTEVVDEGYKKCKEIIKNISEINKEESEMEISSTLNQIREECGSICIKELSTYNSPIIMQACGSKGSKINVSQMIACVGQQIISGKRIPNGMLDRTLPHFDKFSMTPESKGFVENSFYTGMKPAEFFFHAVSGREGLVDTAVKTAETGYTQRRLMKALEDLNVKYDYSVRSSFNEIIQYKYGEDGIDPLVMECDDFIDLEKVFISVETKLTAFSPNLLNDKSIDNEYNDKLTEQDSYKKILICNKNKTLEFDHKNNLTEDKIVKIIYEKFDSMKKDPFIRNYCLNILNDDFYKKISDFLLSKINSVIFNGYKFIKILSTCQFFNLFFNKLKNKIKNSVIEPGTAVGAIAGQSIGEPGTQMTLKTFHFAGVASMNITLGVPRLIEIINAVSNINTPIINVSLSKNDLLNAQLVKGRLLKVLVRDICSKVTESVSKNDIFVDFEFDINLINKLRLQVDTKSIKQSLNINEQISIIDDNKLRIIFKNGINQALYNIQKIKKKIMNTKINGLSSVNKVLLHNDKGIYKCIVEGHGLQTILGTKGVDYKNTTSNAILEIQEVLGIEAARAHIISEIEYVVGKHGIKIDPRHVMLLADTMTYKGEVLGITRFGISKMSCSTLMLASFEQTSDHLFDAAIRNKSEDVRGVSESIILGKPIGLGTGGVELYWDGENKLP</sequence>
<dbReference type="Pfam" id="PF00623">
    <property type="entry name" value="RNA_pol_Rpb1_2"/>
    <property type="match status" value="1"/>
</dbReference>
<keyword evidence="7" id="KW-0862">Zinc</keyword>
<evidence type="ECO:0000259" key="13">
    <source>
        <dbReference type="SMART" id="SM00663"/>
    </source>
</evidence>
<proteinExistence type="inferred from homology"/>
<dbReference type="Gene3D" id="2.40.40.20">
    <property type="match status" value="1"/>
</dbReference>
<keyword evidence="8" id="KW-0460">Magnesium</keyword>
<keyword evidence="10" id="KW-0539">Nucleus</keyword>
<accession>A0AAX4JAT7</accession>
<dbReference type="InterPro" id="IPR042102">
    <property type="entry name" value="RNA_pol_Rpb1_3_sf"/>
</dbReference>
<comment type="catalytic activity">
    <reaction evidence="11 12">
        <text>RNA(n) + a ribonucleoside 5'-triphosphate = RNA(n+1) + diphosphate</text>
        <dbReference type="Rhea" id="RHEA:21248"/>
        <dbReference type="Rhea" id="RHEA-COMP:14527"/>
        <dbReference type="Rhea" id="RHEA-COMP:17342"/>
        <dbReference type="ChEBI" id="CHEBI:33019"/>
        <dbReference type="ChEBI" id="CHEBI:61557"/>
        <dbReference type="ChEBI" id="CHEBI:140395"/>
        <dbReference type="EC" id="2.7.7.6"/>
    </reaction>
</comment>
<dbReference type="Gene3D" id="4.10.860.120">
    <property type="entry name" value="RNA polymerase II, clamp domain"/>
    <property type="match status" value="1"/>
</dbReference>
<keyword evidence="5 12" id="KW-0548">Nucleotidyltransferase</keyword>
<keyword evidence="6" id="KW-0479">Metal-binding</keyword>
<dbReference type="GO" id="GO:0000428">
    <property type="term" value="C:DNA-directed RNA polymerase complex"/>
    <property type="evidence" value="ECO:0007669"/>
    <property type="project" value="UniProtKB-KW"/>
</dbReference>
<dbReference type="EC" id="2.7.7.6" evidence="12"/>
<dbReference type="InterPro" id="IPR044893">
    <property type="entry name" value="RNA_pol_Rpb1_clamp_domain"/>
</dbReference>
<reference evidence="14" key="1">
    <citation type="journal article" date="2024" name="BMC Genomics">
        <title>Functional annotation of a divergent genome using sequence and structure-based similarity.</title>
        <authorList>
            <person name="Svedberg D."/>
            <person name="Winiger R.R."/>
            <person name="Berg A."/>
            <person name="Sharma H."/>
            <person name="Tellgren-Roth C."/>
            <person name="Debrunner-Vossbrinck B.A."/>
            <person name="Vossbrinck C.R."/>
            <person name="Barandun J."/>
        </authorList>
    </citation>
    <scope>NUCLEOTIDE SEQUENCE</scope>
    <source>
        <strain evidence="14">Illinois isolate</strain>
    </source>
</reference>
<dbReference type="Proteomes" id="UP001334084">
    <property type="component" value="Chromosome 3"/>
</dbReference>
<keyword evidence="3 12" id="KW-0240">DNA-directed RNA polymerase</keyword>
<evidence type="ECO:0000256" key="4">
    <source>
        <dbReference type="ARBA" id="ARBA00022679"/>
    </source>
</evidence>
<dbReference type="Pfam" id="PF04983">
    <property type="entry name" value="RNA_pol_Rpb1_3"/>
    <property type="match status" value="1"/>
</dbReference>
<dbReference type="Gene3D" id="1.10.150.390">
    <property type="match status" value="1"/>
</dbReference>